<reference evidence="5" key="2">
    <citation type="submission" date="2025-08" db="UniProtKB">
        <authorList>
            <consortium name="Ensembl"/>
        </authorList>
    </citation>
    <scope>IDENTIFICATION</scope>
</reference>
<feature type="domain" description="PDZ" evidence="4">
    <location>
        <begin position="8"/>
        <end position="89"/>
    </location>
</feature>
<dbReference type="InterPro" id="IPR001478">
    <property type="entry name" value="PDZ"/>
</dbReference>
<dbReference type="GO" id="GO:0072659">
    <property type="term" value="P:protein localization to plasma membrane"/>
    <property type="evidence" value="ECO:0007669"/>
    <property type="project" value="TreeGrafter"/>
</dbReference>
<dbReference type="Gene3D" id="2.30.42.10">
    <property type="match status" value="4"/>
</dbReference>
<name>A0A672GUP9_SALFA</name>
<dbReference type="SUPFAM" id="SSF50156">
    <property type="entry name" value="PDZ domain-like"/>
    <property type="match status" value="4"/>
</dbReference>
<protein>
    <submittedName>
        <fullName evidence="5">PDZ domain containing 1</fullName>
    </submittedName>
</protein>
<dbReference type="OMA" id="ISPCLYY"/>
<sequence length="533" mass="58629">MDSYRPKVICLTKRPGQTFGFNLRLEHGEEGHLVRGLEMGGPAELAGMKDGDRILRVNGTFADSLPHSEVVDLVRNSGTSVTFHLLGEAAYKQAKEKGVDLSDSQTTPVVNGEAKHSPKPKLCYLVKSSSGFGFSLCSVKGEPGVFMTEVIPGGAADRAGIKLQDRLVEVNGDNIENRIHDEVVAKIKMAGSSIMFLLVDEEADRFYKSKHIKIGTWEATTKHLPLQPRIVDMTKGSDGYGFVLREEPNMTGHFVKNIERGSPAEREGIKEMDRVVAVNGKEVGNCNHEMVVDLIKKGGNKCCLFVMDRETDKMYQLGNVSPMLYWEENNNTNSPPSYNEAVMYPSLPQSSTSFEEKEEVLKPKLCRMEKTAQGYGFHLNGIQGVHGQFIRNVVKGGAADRAGMENNDIVVEVNGVNVEECSHEEAVKLIRDSGDTLEMLVAKKSVYDQLKADGVAITKMLVLETLYAQVHKTNSPETKKTEIPEEPRAESPAGSERQRVIPAQAKSFDVVCSLFQSPSVSSNSSIGSVDERF</sequence>
<accession>A0A672GUP9</accession>
<dbReference type="FunCoup" id="A0A672GUP9">
    <property type="interactions" value="766"/>
</dbReference>
<organism evidence="5 6">
    <name type="scientific">Salarias fasciatus</name>
    <name type="common">Jewelled blenny</name>
    <name type="synonym">Blennius fasciatus</name>
    <dbReference type="NCBI Taxonomy" id="181472"/>
    <lineage>
        <taxon>Eukaryota</taxon>
        <taxon>Metazoa</taxon>
        <taxon>Chordata</taxon>
        <taxon>Craniata</taxon>
        <taxon>Vertebrata</taxon>
        <taxon>Euteleostomi</taxon>
        <taxon>Actinopterygii</taxon>
        <taxon>Neopterygii</taxon>
        <taxon>Teleostei</taxon>
        <taxon>Neoteleostei</taxon>
        <taxon>Acanthomorphata</taxon>
        <taxon>Ovalentaria</taxon>
        <taxon>Blenniimorphae</taxon>
        <taxon>Blenniiformes</taxon>
        <taxon>Blennioidei</taxon>
        <taxon>Blenniidae</taxon>
        <taxon>Salariinae</taxon>
        <taxon>Salarias</taxon>
    </lineage>
</organism>
<dbReference type="InterPro" id="IPR051067">
    <property type="entry name" value="NHER"/>
</dbReference>
<reference evidence="5" key="3">
    <citation type="submission" date="2025-09" db="UniProtKB">
        <authorList>
            <consortium name="Ensembl"/>
        </authorList>
    </citation>
    <scope>IDENTIFICATION</scope>
</reference>
<evidence type="ECO:0000313" key="6">
    <source>
        <dbReference type="Proteomes" id="UP000472267"/>
    </source>
</evidence>
<feature type="domain" description="PDZ" evidence="4">
    <location>
        <begin position="122"/>
        <end position="202"/>
    </location>
</feature>
<proteinExistence type="inferred from homology"/>
<dbReference type="AlphaFoldDB" id="A0A672GUP9"/>
<dbReference type="InParanoid" id="A0A672GUP9"/>
<dbReference type="PANTHER" id="PTHR14191">
    <property type="entry name" value="PDZ DOMAIN CONTAINING PROTEIN"/>
    <property type="match status" value="1"/>
</dbReference>
<dbReference type="Ensembl" id="ENSSFAT00005023353.1">
    <property type="protein sequence ID" value="ENSSFAP00005022421.1"/>
    <property type="gene ID" value="ENSSFAG00005011595.1"/>
</dbReference>
<gene>
    <name evidence="5" type="primary">pdzk1</name>
</gene>
<dbReference type="Proteomes" id="UP000472267">
    <property type="component" value="Chromosome 16"/>
</dbReference>
<feature type="region of interest" description="Disordered" evidence="3">
    <location>
        <begin position="473"/>
        <end position="499"/>
    </location>
</feature>
<evidence type="ECO:0000313" key="5">
    <source>
        <dbReference type="Ensembl" id="ENSSFAP00005022421.1"/>
    </source>
</evidence>
<dbReference type="PROSITE" id="PS50106">
    <property type="entry name" value="PDZ"/>
    <property type="match status" value="4"/>
</dbReference>
<reference evidence="5" key="1">
    <citation type="submission" date="2019-06" db="EMBL/GenBank/DDBJ databases">
        <authorList>
            <consortium name="Wellcome Sanger Institute Data Sharing"/>
        </authorList>
    </citation>
    <scope>NUCLEOTIDE SEQUENCE [LARGE SCALE GENOMIC DNA]</scope>
</reference>
<dbReference type="Pfam" id="PF00595">
    <property type="entry name" value="PDZ"/>
    <property type="match status" value="4"/>
</dbReference>
<feature type="domain" description="PDZ" evidence="4">
    <location>
        <begin position="230"/>
        <end position="310"/>
    </location>
</feature>
<keyword evidence="6" id="KW-1185">Reference proteome</keyword>
<evidence type="ECO:0000256" key="1">
    <source>
        <dbReference type="ARBA" id="ARBA00022737"/>
    </source>
</evidence>
<dbReference type="SMART" id="SM00228">
    <property type="entry name" value="PDZ"/>
    <property type="match status" value="4"/>
</dbReference>
<feature type="compositionally biased region" description="Basic and acidic residues" evidence="3">
    <location>
        <begin position="477"/>
        <end position="489"/>
    </location>
</feature>
<dbReference type="PANTHER" id="PTHR14191:SF6">
    <property type="entry name" value="NA(+)_H(+) EXCHANGE REGULATORY COFACTOR NHE-RF3-RELATED"/>
    <property type="match status" value="1"/>
</dbReference>
<dbReference type="CDD" id="cd06768">
    <property type="entry name" value="PDZ_NHERF-like"/>
    <property type="match status" value="4"/>
</dbReference>
<evidence type="ECO:0000256" key="3">
    <source>
        <dbReference type="SAM" id="MobiDB-lite"/>
    </source>
</evidence>
<dbReference type="InterPro" id="IPR036034">
    <property type="entry name" value="PDZ_sf"/>
</dbReference>
<dbReference type="GO" id="GO:0043495">
    <property type="term" value="F:protein-membrane adaptor activity"/>
    <property type="evidence" value="ECO:0007669"/>
    <property type="project" value="TreeGrafter"/>
</dbReference>
<dbReference type="GO" id="GO:0016324">
    <property type="term" value="C:apical plasma membrane"/>
    <property type="evidence" value="ECO:0007669"/>
    <property type="project" value="TreeGrafter"/>
</dbReference>
<comment type="similarity">
    <text evidence="2">Belongs to the NHER family.</text>
</comment>
<keyword evidence="1" id="KW-0677">Repeat</keyword>
<evidence type="ECO:0000259" key="4">
    <source>
        <dbReference type="PROSITE" id="PS50106"/>
    </source>
</evidence>
<feature type="domain" description="PDZ" evidence="4">
    <location>
        <begin position="365"/>
        <end position="445"/>
    </location>
</feature>
<evidence type="ECO:0000256" key="2">
    <source>
        <dbReference type="ARBA" id="ARBA00038110"/>
    </source>
</evidence>